<evidence type="ECO:0000256" key="1">
    <source>
        <dbReference type="ARBA" id="ARBA00004496"/>
    </source>
</evidence>
<dbReference type="InterPro" id="IPR041489">
    <property type="entry name" value="PDZ_6"/>
</dbReference>
<dbReference type="InterPro" id="IPR001478">
    <property type="entry name" value="PDZ"/>
</dbReference>
<dbReference type="Pfam" id="PF00595">
    <property type="entry name" value="PDZ"/>
    <property type="match status" value="1"/>
</dbReference>
<evidence type="ECO:0000256" key="3">
    <source>
        <dbReference type="ARBA" id="ARBA00022737"/>
    </source>
</evidence>
<feature type="domain" description="PDZ" evidence="4">
    <location>
        <begin position="291"/>
        <end position="375"/>
    </location>
</feature>
<evidence type="ECO:0000259" key="4">
    <source>
        <dbReference type="PROSITE" id="PS50106"/>
    </source>
</evidence>
<name>A0A7R9I536_9NEOP</name>
<gene>
    <name evidence="5" type="ORF">TBIB3V08_LOCUS10018</name>
</gene>
<dbReference type="InterPro" id="IPR043545">
    <property type="entry name" value="GRIP1/2"/>
</dbReference>
<dbReference type="SUPFAM" id="SSF50156">
    <property type="entry name" value="PDZ domain-like"/>
    <property type="match status" value="2"/>
</dbReference>
<dbReference type="InterPro" id="IPR036034">
    <property type="entry name" value="PDZ_sf"/>
</dbReference>
<reference evidence="5" key="1">
    <citation type="submission" date="2020-11" db="EMBL/GenBank/DDBJ databases">
        <authorList>
            <person name="Tran Van P."/>
        </authorList>
    </citation>
    <scope>NUCLEOTIDE SEQUENCE</scope>
</reference>
<evidence type="ECO:0000313" key="5">
    <source>
        <dbReference type="EMBL" id="CAD7447711.1"/>
    </source>
</evidence>
<dbReference type="Pfam" id="PF17820">
    <property type="entry name" value="PDZ_6"/>
    <property type="match status" value="1"/>
</dbReference>
<dbReference type="CDD" id="cd06682">
    <property type="entry name" value="PDZ5_GRIP1-2-like"/>
    <property type="match status" value="1"/>
</dbReference>
<comment type="subcellular location">
    <subcellularLocation>
        <location evidence="1">Cytoplasm</location>
    </subcellularLocation>
</comment>
<dbReference type="EMBL" id="OD569146">
    <property type="protein sequence ID" value="CAD7447711.1"/>
    <property type="molecule type" value="Genomic_DNA"/>
</dbReference>
<dbReference type="PANTHER" id="PTHR46227:SF2">
    <property type="entry name" value="FI03335P"/>
    <property type="match status" value="1"/>
</dbReference>
<dbReference type="GO" id="GO:0098887">
    <property type="term" value="P:neurotransmitter receptor transport, endosome to postsynaptic membrane"/>
    <property type="evidence" value="ECO:0007669"/>
    <property type="project" value="TreeGrafter"/>
</dbReference>
<dbReference type="SMART" id="SM00228">
    <property type="entry name" value="PDZ"/>
    <property type="match status" value="2"/>
</dbReference>
<accession>A0A7R9I536</accession>
<keyword evidence="3" id="KW-0677">Repeat</keyword>
<protein>
    <recommendedName>
        <fullName evidence="4">PDZ domain-containing protein</fullName>
    </recommendedName>
</protein>
<sequence>MSILIVNFHSLKKSNELLIIKEVVMRSLNKKLKLACIVKPPISFENLDEESQVRWLKMKQGEWSDREMTYNQHISSSLAEDEAGERELNCGPIHVKTREQDHVTCTLAPHTAGPEFPSARELVLQLSTRLKALGPIECKSNTYFVGWCAGGGMASQPTKVSFRANNSRWVMENVNGASYQTGPHCRDYNDPPGVWHTETLGLTLHADKHGYGFTVHASPSSIYISDIRHDSPADRCGCLQVGDRLLTLNNKSLQSTESVTQLLSECEGAHITLTVEFNVADSVVPASGIFLVKLANRGNGLGITVTASKNRLPGESLQISEIRKGSVAHRTGTLKVGDHLLAIDNQRLDHCSLEDTQHILQSSSDIVTLRIQKQETATDTQSDSTVVYTVELEKYGGPIGITITGSEEMFEPITISGVTPVVLDEGTKDRAESVGIRAQMEQQCFIFLLYTMDIILGITYSLSQQLQSQNLDLMAVGCLIKSTQEELVKIRNYETYE</sequence>
<dbReference type="AlphaFoldDB" id="A0A7R9I536"/>
<dbReference type="PANTHER" id="PTHR46227">
    <property type="entry name" value="GLUTAMATE RECEPTOR-INTERACTING PROTEIN GRIP"/>
    <property type="match status" value="1"/>
</dbReference>
<proteinExistence type="predicted"/>
<dbReference type="GO" id="GO:0005737">
    <property type="term" value="C:cytoplasm"/>
    <property type="evidence" value="ECO:0007669"/>
    <property type="project" value="UniProtKB-SubCell"/>
</dbReference>
<organism evidence="5">
    <name type="scientific">Timema bartmani</name>
    <dbReference type="NCBI Taxonomy" id="61472"/>
    <lineage>
        <taxon>Eukaryota</taxon>
        <taxon>Metazoa</taxon>
        <taxon>Ecdysozoa</taxon>
        <taxon>Arthropoda</taxon>
        <taxon>Hexapoda</taxon>
        <taxon>Insecta</taxon>
        <taxon>Pterygota</taxon>
        <taxon>Neoptera</taxon>
        <taxon>Polyneoptera</taxon>
        <taxon>Phasmatodea</taxon>
        <taxon>Timematodea</taxon>
        <taxon>Timematoidea</taxon>
        <taxon>Timematidae</taxon>
        <taxon>Timema</taxon>
    </lineage>
</organism>
<dbReference type="Gene3D" id="2.30.42.10">
    <property type="match status" value="2"/>
</dbReference>
<feature type="domain" description="PDZ" evidence="4">
    <location>
        <begin position="201"/>
        <end position="255"/>
    </location>
</feature>
<evidence type="ECO:0000256" key="2">
    <source>
        <dbReference type="ARBA" id="ARBA00022490"/>
    </source>
</evidence>
<dbReference type="PROSITE" id="PS50106">
    <property type="entry name" value="PDZ"/>
    <property type="match status" value="2"/>
</dbReference>
<keyword evidence="2" id="KW-0963">Cytoplasm</keyword>